<dbReference type="Pfam" id="PF00294">
    <property type="entry name" value="PfkB"/>
    <property type="match status" value="1"/>
</dbReference>
<comment type="caution">
    <text evidence="5">The sequence shown here is derived from an EMBL/GenBank/DDBJ whole genome shotgun (WGS) entry which is preliminary data.</text>
</comment>
<dbReference type="InterPro" id="IPR011611">
    <property type="entry name" value="PfkB_dom"/>
</dbReference>
<evidence type="ECO:0000313" key="6">
    <source>
        <dbReference type="Proteomes" id="UP000091857"/>
    </source>
</evidence>
<dbReference type="PROSITE" id="PS00584">
    <property type="entry name" value="PFKB_KINASES_2"/>
    <property type="match status" value="1"/>
</dbReference>
<dbReference type="SUPFAM" id="SSF53613">
    <property type="entry name" value="Ribokinase-like"/>
    <property type="match status" value="1"/>
</dbReference>
<dbReference type="InterPro" id="IPR029056">
    <property type="entry name" value="Ribokinase-like"/>
</dbReference>
<gene>
    <name evidence="5" type="ORF">MANES_02G119400v8</name>
</gene>
<protein>
    <recommendedName>
        <fullName evidence="4">Carbohydrate kinase PfkB domain-containing protein</fullName>
    </recommendedName>
</protein>
<dbReference type="PANTHER" id="PTHR43085">
    <property type="entry name" value="HEXOKINASE FAMILY MEMBER"/>
    <property type="match status" value="1"/>
</dbReference>
<dbReference type="AlphaFoldDB" id="A0A2C9WD34"/>
<keyword evidence="2" id="KW-0808">Transferase</keyword>
<dbReference type="PANTHER" id="PTHR43085:SF13">
    <property type="entry name" value="INOSITOL 3-KINASE"/>
    <property type="match status" value="1"/>
</dbReference>
<accession>A0A2C9WD34</accession>
<evidence type="ECO:0000256" key="3">
    <source>
        <dbReference type="ARBA" id="ARBA00022777"/>
    </source>
</evidence>
<dbReference type="GO" id="GO:0016301">
    <property type="term" value="F:kinase activity"/>
    <property type="evidence" value="ECO:0007669"/>
    <property type="project" value="UniProtKB-KW"/>
</dbReference>
<evidence type="ECO:0000259" key="4">
    <source>
        <dbReference type="Pfam" id="PF00294"/>
    </source>
</evidence>
<dbReference type="EMBL" id="CM004388">
    <property type="protein sequence ID" value="OAY57735.1"/>
    <property type="molecule type" value="Genomic_DNA"/>
</dbReference>
<proteinExistence type="inferred from homology"/>
<dbReference type="Gene3D" id="3.40.1190.20">
    <property type="match status" value="1"/>
</dbReference>
<dbReference type="OrthoDB" id="497927at2759"/>
<sequence length="363" mass="39846">MVSASRKTHQISTPRVLIVGNYCHDVLIQNDIVVGESLGGASSFIASVLNGMSIPCSLVAKTGHDFRYQVNHSPILVSASKTTVFHAYFDSGVHDNGNQDRVLKRVCACDLISPMDLPDARFDFGMAVGVGGEILPETLEKMIEICDVVLVDIQALIRDFDAVDGTVKLVELRETEFCSLLPRIGFLKVSSEEAMFLDVEEVRKWCCVVVTNGENGCKVCWKDGEMRISPFLANQEDPTGAGDSFFGGLVTGLVQGLAVPDAALLGNFFGSLTVEQIGLPEFDSRLLQRVKDEVQRRRIQCLFCEKNDDELMFLKPAGHEQFHSSLGAAKLVTQCSLQESTDCSGQQKLAVYDEAMRTVERKP</sequence>
<dbReference type="OMA" id="QHFGSHE"/>
<dbReference type="Proteomes" id="UP000091857">
    <property type="component" value="Chromosome 2"/>
</dbReference>
<evidence type="ECO:0000256" key="2">
    <source>
        <dbReference type="ARBA" id="ARBA00022679"/>
    </source>
</evidence>
<reference evidence="6" key="1">
    <citation type="journal article" date="2016" name="Nat. Biotechnol.">
        <title>Sequencing wild and cultivated cassava and related species reveals extensive interspecific hybridization and genetic diversity.</title>
        <authorList>
            <person name="Bredeson J.V."/>
            <person name="Lyons J.B."/>
            <person name="Prochnik S.E."/>
            <person name="Wu G.A."/>
            <person name="Ha C.M."/>
            <person name="Edsinger-Gonzales E."/>
            <person name="Grimwood J."/>
            <person name="Schmutz J."/>
            <person name="Rabbi I.Y."/>
            <person name="Egesi C."/>
            <person name="Nauluvula P."/>
            <person name="Lebot V."/>
            <person name="Ndunguru J."/>
            <person name="Mkamilo G."/>
            <person name="Bart R.S."/>
            <person name="Setter T.L."/>
            <person name="Gleadow R.M."/>
            <person name="Kulakow P."/>
            <person name="Ferguson M.E."/>
            <person name="Rounsley S."/>
            <person name="Rokhsar D.S."/>
        </authorList>
    </citation>
    <scope>NUCLEOTIDE SEQUENCE [LARGE SCALE GENOMIC DNA]</scope>
    <source>
        <strain evidence="6">cv. AM560-2</strain>
    </source>
</reference>
<dbReference type="InterPro" id="IPR002173">
    <property type="entry name" value="Carboh/pur_kinase_PfkB_CS"/>
</dbReference>
<keyword evidence="6" id="KW-1185">Reference proteome</keyword>
<dbReference type="Gramene" id="Manes.02G119400.1.v8.1">
    <property type="protein sequence ID" value="Manes.02G119400.1.v8.1.CDS"/>
    <property type="gene ID" value="Manes.02G119400.v8.1"/>
</dbReference>
<evidence type="ECO:0000313" key="5">
    <source>
        <dbReference type="EMBL" id="OAY57735.1"/>
    </source>
</evidence>
<dbReference type="InterPro" id="IPR050306">
    <property type="entry name" value="PfkB_Carbo_kinase"/>
</dbReference>
<dbReference type="GO" id="GO:0010264">
    <property type="term" value="P:myo-inositol hexakisphosphate biosynthetic process"/>
    <property type="evidence" value="ECO:0000318"/>
    <property type="project" value="GO_Central"/>
</dbReference>
<comment type="similarity">
    <text evidence="1">Belongs to the carbohydrate kinase PfkB family.</text>
</comment>
<feature type="domain" description="Carbohydrate kinase PfkB" evidence="4">
    <location>
        <begin position="208"/>
        <end position="278"/>
    </location>
</feature>
<keyword evidence="3" id="KW-0418">Kinase</keyword>
<dbReference type="STRING" id="3983.A0A2C9WD34"/>
<name>A0A2C9WD34_MANES</name>
<evidence type="ECO:0000256" key="1">
    <source>
        <dbReference type="ARBA" id="ARBA00010688"/>
    </source>
</evidence>
<organism evidence="5 6">
    <name type="scientific">Manihot esculenta</name>
    <name type="common">Cassava</name>
    <name type="synonym">Jatropha manihot</name>
    <dbReference type="NCBI Taxonomy" id="3983"/>
    <lineage>
        <taxon>Eukaryota</taxon>
        <taxon>Viridiplantae</taxon>
        <taxon>Streptophyta</taxon>
        <taxon>Embryophyta</taxon>
        <taxon>Tracheophyta</taxon>
        <taxon>Spermatophyta</taxon>
        <taxon>Magnoliopsida</taxon>
        <taxon>eudicotyledons</taxon>
        <taxon>Gunneridae</taxon>
        <taxon>Pentapetalae</taxon>
        <taxon>rosids</taxon>
        <taxon>fabids</taxon>
        <taxon>Malpighiales</taxon>
        <taxon>Euphorbiaceae</taxon>
        <taxon>Crotonoideae</taxon>
        <taxon>Manihoteae</taxon>
        <taxon>Manihot</taxon>
    </lineage>
</organism>